<protein>
    <submittedName>
        <fullName evidence="2">Uncharacterized protein</fullName>
    </submittedName>
</protein>
<evidence type="ECO:0000313" key="2">
    <source>
        <dbReference type="EMBL" id="KAK0139876.1"/>
    </source>
</evidence>
<keyword evidence="3" id="KW-1185">Reference proteome</keyword>
<accession>A0AA47NV86</accession>
<reference evidence="2" key="1">
    <citation type="journal article" date="2023" name="Front. Mar. Sci.">
        <title>A new Merluccius polli reference genome to investigate the effects of global change in West African waters.</title>
        <authorList>
            <person name="Mateo J.L."/>
            <person name="Blanco-Fernandez C."/>
            <person name="Garcia-Vazquez E."/>
            <person name="Machado-Schiaffino G."/>
        </authorList>
    </citation>
    <scope>NUCLEOTIDE SEQUENCE</scope>
    <source>
        <strain evidence="2">C29</strain>
        <tissue evidence="2">Fin</tissue>
    </source>
</reference>
<organism evidence="2 3">
    <name type="scientific">Merluccius polli</name>
    <name type="common">Benguela hake</name>
    <name type="synonym">Merluccius cadenati</name>
    <dbReference type="NCBI Taxonomy" id="89951"/>
    <lineage>
        <taxon>Eukaryota</taxon>
        <taxon>Metazoa</taxon>
        <taxon>Chordata</taxon>
        <taxon>Craniata</taxon>
        <taxon>Vertebrata</taxon>
        <taxon>Euteleostomi</taxon>
        <taxon>Actinopterygii</taxon>
        <taxon>Neopterygii</taxon>
        <taxon>Teleostei</taxon>
        <taxon>Neoteleostei</taxon>
        <taxon>Acanthomorphata</taxon>
        <taxon>Zeiogadaria</taxon>
        <taxon>Gadariae</taxon>
        <taxon>Gadiformes</taxon>
        <taxon>Gadoidei</taxon>
        <taxon>Merlucciidae</taxon>
        <taxon>Merluccius</taxon>
    </lineage>
</organism>
<proteinExistence type="predicted"/>
<evidence type="ECO:0000256" key="1">
    <source>
        <dbReference type="SAM" id="MobiDB-lite"/>
    </source>
</evidence>
<sequence length="81" mass="9209">MLKGKSMAPGDEDREAKAAITKDLERRCTDPQLHDYLQKATALLDPRFTSLPSLDEASRVRPYRDLTTEMTEHEQQVHAPS</sequence>
<comment type="caution">
    <text evidence="2">The sequence shown here is derived from an EMBL/GenBank/DDBJ whole genome shotgun (WGS) entry which is preliminary data.</text>
</comment>
<dbReference type="EMBL" id="JAOPHQ010004286">
    <property type="protein sequence ID" value="KAK0139876.1"/>
    <property type="molecule type" value="Genomic_DNA"/>
</dbReference>
<dbReference type="AlphaFoldDB" id="A0AA47NV86"/>
<feature type="compositionally biased region" description="Basic and acidic residues" evidence="1">
    <location>
        <begin position="56"/>
        <end position="81"/>
    </location>
</feature>
<feature type="region of interest" description="Disordered" evidence="1">
    <location>
        <begin position="51"/>
        <end position="81"/>
    </location>
</feature>
<gene>
    <name evidence="2" type="ORF">N1851_023209</name>
</gene>
<name>A0AA47NV86_MERPO</name>
<dbReference type="Proteomes" id="UP001174136">
    <property type="component" value="Unassembled WGS sequence"/>
</dbReference>
<evidence type="ECO:0000313" key="3">
    <source>
        <dbReference type="Proteomes" id="UP001174136"/>
    </source>
</evidence>